<evidence type="ECO:0000313" key="1">
    <source>
        <dbReference type="EMBL" id="QOX65225.1"/>
    </source>
</evidence>
<keyword evidence="2" id="KW-1185">Reference proteome</keyword>
<protein>
    <submittedName>
        <fullName evidence="1">DUF541 domain-containing protein</fullName>
    </submittedName>
</protein>
<gene>
    <name evidence="1" type="ORF">FRZ06_18640</name>
</gene>
<evidence type="ECO:0000313" key="2">
    <source>
        <dbReference type="Proteomes" id="UP000594014"/>
    </source>
</evidence>
<organism evidence="1 2">
    <name type="scientific">Anoxybacterium hadale</name>
    <dbReference type="NCBI Taxonomy" id="3408580"/>
    <lineage>
        <taxon>Bacteria</taxon>
        <taxon>Bacillati</taxon>
        <taxon>Bacillota</taxon>
        <taxon>Clostridia</taxon>
        <taxon>Peptostreptococcales</taxon>
        <taxon>Anaerovoracaceae</taxon>
        <taxon>Anoxybacterium</taxon>
    </lineage>
</organism>
<dbReference type="EMBL" id="CP042469">
    <property type="protein sequence ID" value="QOX65225.1"/>
    <property type="molecule type" value="Genomic_DNA"/>
</dbReference>
<sequence>MVQLFKTIKICLLLLMHAAAPPLHILIEKTEVIIMQEATTSIASPESYNTMTLTGQGRVMAQPDLAVIRLGVQTDGVDLDTIQPQNAQITQNVLDALQEGGIENIRTVQYTIDKLYDYENGTQVDRGFKVINLMEIRAEDLSGVGNIVDTAVSAGANLIEMISFEASEPSVYYQQALNMAMMDAIDKARTLSRSLRLRTNLTPIKIVESGSVITPPLPYQRELASTPVLPGDISIEASLTAVFAY</sequence>
<reference evidence="1" key="1">
    <citation type="submission" date="2019-08" db="EMBL/GenBank/DDBJ databases">
        <title>Genome sequence of Clostridiales bacterium MT110.</title>
        <authorList>
            <person name="Cao J."/>
        </authorList>
    </citation>
    <scope>NUCLEOTIDE SEQUENCE</scope>
    <source>
        <strain evidence="1">MT110</strain>
    </source>
</reference>
<dbReference type="Proteomes" id="UP000594014">
    <property type="component" value="Chromosome"/>
</dbReference>
<proteinExistence type="predicted"/>
<name>A0ACD1AFF3_9FIRM</name>
<accession>A0ACD1AFF3</accession>